<dbReference type="PANTHER" id="PTHR24346">
    <property type="entry name" value="MAP/MICROTUBULE AFFINITY-REGULATING KINASE"/>
    <property type="match status" value="1"/>
</dbReference>
<reference evidence="25" key="1">
    <citation type="submission" date="2025-08" db="UniProtKB">
        <authorList>
            <consortium name="RefSeq"/>
        </authorList>
    </citation>
    <scope>IDENTIFICATION</scope>
    <source>
        <tissue evidence="25">Sperm</tissue>
    </source>
</reference>
<dbReference type="PROSITE" id="PS00107">
    <property type="entry name" value="PROTEIN_KINASE_ATP"/>
    <property type="match status" value="1"/>
</dbReference>
<dbReference type="EC" id="2.7.11.1" evidence="4"/>
<evidence type="ECO:0000256" key="18">
    <source>
        <dbReference type="ARBA" id="ARBA00074971"/>
    </source>
</evidence>
<proteinExistence type="inferred from homology"/>
<dbReference type="Gene3D" id="1.10.510.10">
    <property type="entry name" value="Transferase(Phosphotransferase) domain 1"/>
    <property type="match status" value="1"/>
</dbReference>
<feature type="compositionally biased region" description="Acidic residues" evidence="21">
    <location>
        <begin position="423"/>
        <end position="434"/>
    </location>
</feature>
<evidence type="ECO:0000256" key="2">
    <source>
        <dbReference type="ARBA" id="ARBA00004123"/>
    </source>
</evidence>
<dbReference type="AlphaFoldDB" id="A0AAJ7TBG6"/>
<dbReference type="GO" id="GO:0046872">
    <property type="term" value="F:metal ion binding"/>
    <property type="evidence" value="ECO:0007669"/>
    <property type="project" value="UniProtKB-KW"/>
</dbReference>
<evidence type="ECO:0000256" key="14">
    <source>
        <dbReference type="ARBA" id="ARBA00023242"/>
    </source>
</evidence>
<protein>
    <recommendedName>
        <fullName evidence="18">SNF-related serine/threonine-protein kinase</fullName>
        <ecNumber evidence="4">2.7.11.1</ecNumber>
    </recommendedName>
    <alternativeName>
        <fullName evidence="19">SNF1-related kinase</fullName>
    </alternativeName>
</protein>
<evidence type="ECO:0000256" key="5">
    <source>
        <dbReference type="ARBA" id="ARBA00022481"/>
    </source>
</evidence>
<evidence type="ECO:0000256" key="15">
    <source>
        <dbReference type="ARBA" id="ARBA00047899"/>
    </source>
</evidence>
<dbReference type="InterPro" id="IPR015940">
    <property type="entry name" value="UBA"/>
</dbReference>
<dbReference type="PROSITE" id="PS50030">
    <property type="entry name" value="UBA"/>
    <property type="match status" value="1"/>
</dbReference>
<keyword evidence="12 20" id="KW-0067">ATP-binding</keyword>
<dbReference type="Proteomes" id="UP001318040">
    <property type="component" value="Chromosome 20"/>
</dbReference>
<keyword evidence="7" id="KW-0597">Phosphoprotein</keyword>
<evidence type="ECO:0000313" key="24">
    <source>
        <dbReference type="Proteomes" id="UP001318040"/>
    </source>
</evidence>
<comment type="catalytic activity">
    <reaction evidence="15">
        <text>L-threonyl-[protein] + ATP = O-phospho-L-threonyl-[protein] + ADP + H(+)</text>
        <dbReference type="Rhea" id="RHEA:46608"/>
        <dbReference type="Rhea" id="RHEA-COMP:11060"/>
        <dbReference type="Rhea" id="RHEA-COMP:11605"/>
        <dbReference type="ChEBI" id="CHEBI:15378"/>
        <dbReference type="ChEBI" id="CHEBI:30013"/>
        <dbReference type="ChEBI" id="CHEBI:30616"/>
        <dbReference type="ChEBI" id="CHEBI:61977"/>
        <dbReference type="ChEBI" id="CHEBI:456216"/>
        <dbReference type="EC" id="2.7.11.1"/>
    </reaction>
</comment>
<dbReference type="GO" id="GO:0005634">
    <property type="term" value="C:nucleus"/>
    <property type="evidence" value="ECO:0007669"/>
    <property type="project" value="UniProtKB-SubCell"/>
</dbReference>
<dbReference type="CDD" id="cd14074">
    <property type="entry name" value="STKc_SNRK"/>
    <property type="match status" value="1"/>
</dbReference>
<dbReference type="InterPro" id="IPR011009">
    <property type="entry name" value="Kinase-like_dom_sf"/>
</dbReference>
<keyword evidence="9" id="KW-0479">Metal-binding</keyword>
<evidence type="ECO:0000256" key="21">
    <source>
        <dbReference type="SAM" id="MobiDB-lite"/>
    </source>
</evidence>
<comment type="subcellular location">
    <subcellularLocation>
        <location evidence="2">Nucleus</location>
    </subcellularLocation>
</comment>
<dbReference type="Pfam" id="PF00069">
    <property type="entry name" value="Pkinase"/>
    <property type="match status" value="1"/>
</dbReference>
<dbReference type="GO" id="GO:0004674">
    <property type="term" value="F:protein serine/threonine kinase activity"/>
    <property type="evidence" value="ECO:0007669"/>
    <property type="project" value="UniProtKB-KW"/>
</dbReference>
<comment type="similarity">
    <text evidence="3">Belongs to the protein kinase superfamily. CAMK Ser/Thr protein kinase family.</text>
</comment>
<evidence type="ECO:0000256" key="1">
    <source>
        <dbReference type="ARBA" id="ARBA00001946"/>
    </source>
</evidence>
<keyword evidence="6" id="KW-0723">Serine/threonine-protein kinase</keyword>
<evidence type="ECO:0000256" key="7">
    <source>
        <dbReference type="ARBA" id="ARBA00022553"/>
    </source>
</evidence>
<evidence type="ECO:0000256" key="3">
    <source>
        <dbReference type="ARBA" id="ARBA00006692"/>
    </source>
</evidence>
<name>A0AAJ7TBG6_PETMA</name>
<evidence type="ECO:0000256" key="13">
    <source>
        <dbReference type="ARBA" id="ARBA00022842"/>
    </source>
</evidence>
<keyword evidence="10 20" id="KW-0547">Nucleotide-binding</keyword>
<accession>A0AAJ7TBG6</accession>
<organism evidence="24 25">
    <name type="scientific">Petromyzon marinus</name>
    <name type="common">Sea lamprey</name>
    <dbReference type="NCBI Taxonomy" id="7757"/>
    <lineage>
        <taxon>Eukaryota</taxon>
        <taxon>Metazoa</taxon>
        <taxon>Chordata</taxon>
        <taxon>Craniata</taxon>
        <taxon>Vertebrata</taxon>
        <taxon>Cyclostomata</taxon>
        <taxon>Hyperoartia</taxon>
        <taxon>Petromyzontiformes</taxon>
        <taxon>Petromyzontidae</taxon>
        <taxon>Petromyzon</taxon>
    </lineage>
</organism>
<gene>
    <name evidence="25" type="primary">LOC116944212</name>
</gene>
<feature type="compositionally biased region" description="Polar residues" evidence="21">
    <location>
        <begin position="375"/>
        <end position="396"/>
    </location>
</feature>
<evidence type="ECO:0000259" key="22">
    <source>
        <dbReference type="PROSITE" id="PS50011"/>
    </source>
</evidence>
<feature type="domain" description="UBA" evidence="23">
    <location>
        <begin position="285"/>
        <end position="328"/>
    </location>
</feature>
<evidence type="ECO:0000256" key="8">
    <source>
        <dbReference type="ARBA" id="ARBA00022679"/>
    </source>
</evidence>
<dbReference type="SUPFAM" id="SSF56112">
    <property type="entry name" value="Protein kinase-like (PK-like)"/>
    <property type="match status" value="1"/>
</dbReference>
<feature type="region of interest" description="Disordered" evidence="21">
    <location>
        <begin position="372"/>
        <end position="445"/>
    </location>
</feature>
<dbReference type="KEGG" id="pmrn:116944212"/>
<feature type="compositionally biased region" description="Gly residues" evidence="21">
    <location>
        <begin position="578"/>
        <end position="643"/>
    </location>
</feature>
<feature type="region of interest" description="Disordered" evidence="21">
    <location>
        <begin position="500"/>
        <end position="689"/>
    </location>
</feature>
<evidence type="ECO:0000256" key="17">
    <source>
        <dbReference type="ARBA" id="ARBA00054738"/>
    </source>
</evidence>
<evidence type="ECO:0000256" key="11">
    <source>
        <dbReference type="ARBA" id="ARBA00022777"/>
    </source>
</evidence>
<keyword evidence="24" id="KW-1185">Reference proteome</keyword>
<evidence type="ECO:0000256" key="19">
    <source>
        <dbReference type="ARBA" id="ARBA00077142"/>
    </source>
</evidence>
<dbReference type="GO" id="GO:0005737">
    <property type="term" value="C:cytoplasm"/>
    <property type="evidence" value="ECO:0007669"/>
    <property type="project" value="TreeGrafter"/>
</dbReference>
<dbReference type="FunFam" id="3.30.200.20:FF:000003">
    <property type="entry name" value="Non-specific serine/threonine protein kinase"/>
    <property type="match status" value="1"/>
</dbReference>
<dbReference type="RefSeq" id="XP_032813618.1">
    <property type="nucleotide sequence ID" value="XM_032957727.1"/>
</dbReference>
<dbReference type="InterPro" id="IPR000719">
    <property type="entry name" value="Prot_kinase_dom"/>
</dbReference>
<feature type="binding site" evidence="20">
    <location>
        <position position="39"/>
    </location>
    <ligand>
        <name>ATP</name>
        <dbReference type="ChEBI" id="CHEBI:30616"/>
    </ligand>
</feature>
<keyword evidence="5" id="KW-0488">Methylation</keyword>
<dbReference type="InterPro" id="IPR008271">
    <property type="entry name" value="Ser/Thr_kinase_AS"/>
</dbReference>
<comment type="cofactor">
    <cofactor evidence="1">
        <name>Mg(2+)</name>
        <dbReference type="ChEBI" id="CHEBI:18420"/>
    </cofactor>
</comment>
<dbReference type="GO" id="GO:0005524">
    <property type="term" value="F:ATP binding"/>
    <property type="evidence" value="ECO:0007669"/>
    <property type="project" value="UniProtKB-UniRule"/>
</dbReference>
<dbReference type="SMART" id="SM00220">
    <property type="entry name" value="S_TKc"/>
    <property type="match status" value="1"/>
</dbReference>
<evidence type="ECO:0000256" key="16">
    <source>
        <dbReference type="ARBA" id="ARBA00048679"/>
    </source>
</evidence>
<keyword evidence="11" id="KW-0418">Kinase</keyword>
<feature type="compositionally biased region" description="Polar residues" evidence="21">
    <location>
        <begin position="829"/>
        <end position="854"/>
    </location>
</feature>
<comment type="function">
    <text evidence="17">May play a role in hematopoietic cell proliferation or differentiation. Potential mediator of neuronal apoptosis.</text>
</comment>
<dbReference type="PROSITE" id="PS00108">
    <property type="entry name" value="PROTEIN_KINASE_ST"/>
    <property type="match status" value="1"/>
</dbReference>
<feature type="region of interest" description="Disordered" evidence="21">
    <location>
        <begin position="819"/>
        <end position="889"/>
    </location>
</feature>
<dbReference type="FunFam" id="1.10.510.10:FF:000166">
    <property type="entry name" value="SNF-related serine/threonine-protein kinase"/>
    <property type="match status" value="1"/>
</dbReference>
<evidence type="ECO:0000256" key="10">
    <source>
        <dbReference type="ARBA" id="ARBA00022741"/>
    </source>
</evidence>
<dbReference type="InterPro" id="IPR017441">
    <property type="entry name" value="Protein_kinase_ATP_BS"/>
</dbReference>
<evidence type="ECO:0000256" key="6">
    <source>
        <dbReference type="ARBA" id="ARBA00022527"/>
    </source>
</evidence>
<keyword evidence="13" id="KW-0460">Magnesium</keyword>
<evidence type="ECO:0000256" key="9">
    <source>
        <dbReference type="ARBA" id="ARBA00022723"/>
    </source>
</evidence>
<dbReference type="PROSITE" id="PS50011">
    <property type="entry name" value="PROTEIN_KINASE_DOM"/>
    <property type="match status" value="1"/>
</dbReference>
<keyword evidence="8" id="KW-0808">Transferase</keyword>
<keyword evidence="14" id="KW-0539">Nucleus</keyword>
<dbReference type="GO" id="GO:0035556">
    <property type="term" value="P:intracellular signal transduction"/>
    <property type="evidence" value="ECO:0007669"/>
    <property type="project" value="TreeGrafter"/>
</dbReference>
<dbReference type="CDD" id="cd14339">
    <property type="entry name" value="UBA_SNRK"/>
    <property type="match status" value="1"/>
</dbReference>
<comment type="catalytic activity">
    <reaction evidence="16">
        <text>L-seryl-[protein] + ATP = O-phospho-L-seryl-[protein] + ADP + H(+)</text>
        <dbReference type="Rhea" id="RHEA:17989"/>
        <dbReference type="Rhea" id="RHEA-COMP:9863"/>
        <dbReference type="Rhea" id="RHEA-COMP:11604"/>
        <dbReference type="ChEBI" id="CHEBI:15378"/>
        <dbReference type="ChEBI" id="CHEBI:29999"/>
        <dbReference type="ChEBI" id="CHEBI:30616"/>
        <dbReference type="ChEBI" id="CHEBI:83421"/>
        <dbReference type="ChEBI" id="CHEBI:456216"/>
        <dbReference type="EC" id="2.7.11.1"/>
    </reaction>
</comment>
<evidence type="ECO:0000259" key="23">
    <source>
        <dbReference type="PROSITE" id="PS50030"/>
    </source>
</evidence>
<evidence type="ECO:0000256" key="4">
    <source>
        <dbReference type="ARBA" id="ARBA00012513"/>
    </source>
</evidence>
<feature type="domain" description="Protein kinase" evidence="22">
    <location>
        <begin position="10"/>
        <end position="263"/>
    </location>
</feature>
<feature type="compositionally biased region" description="Basic residues" evidence="21">
    <location>
        <begin position="510"/>
        <end position="519"/>
    </location>
</feature>
<dbReference type="PANTHER" id="PTHR24346:SF45">
    <property type="entry name" value="PROTEIN KINASE DOMAIN-CONTAINING PROTEIN"/>
    <property type="match status" value="1"/>
</dbReference>
<evidence type="ECO:0000256" key="20">
    <source>
        <dbReference type="PROSITE-ProRule" id="PRU10141"/>
    </source>
</evidence>
<evidence type="ECO:0000313" key="25">
    <source>
        <dbReference type="RefSeq" id="XP_032813618.1"/>
    </source>
</evidence>
<evidence type="ECO:0000256" key="12">
    <source>
        <dbReference type="ARBA" id="ARBA00022840"/>
    </source>
</evidence>
<sequence>MEAGKIAGLYDLEKTLGRGHFAVVKLARHVFTGEKVAVKVIDKSKLDPMATSHLFQEVRCMKLVQHPNVVRLYEVIDTQTKLYLILELADGGDLYDYIMRHEGGLQEELAKTYFAQVVHAISYCHRLHVVHRDLKPENVVFFEKQGLVKLTDFGFSNLFQPGTKLATSCGSLAYSAPEILLGDEYDAPAVDIWSLGVILYMLVCGHPPFQEANDSETLTMIMDCKYTVPAHISRECKDLIARMLQRDPRRRASLQEMEGHPWLCGVDPSPAAKCSTPLISYKSLSEDEHNGIVQRMVLGSIAERDAIVEALEADRYNHITATYFLLAERILKDKLDKQMQSPRSGSPSAATKAHFRQSWPARINISQEIAELSGPGTSAGPQGSPADGSSQPSMGTLTPARPAPSPGGTGGGGRKSVVFTVGEGEEEDEEEEEKMEAKRKQQQAVQVVLRRRPSLMSRITSRKSAPLLNQICEEAEGGEGCESEDELSVGAALAPQLNRLRMSLASPGTAHKRYPRGRRTAGTGRPSPPHGQSPDSHASRPQPMHQQGCSSSETSDDDNNNSGGGSGLTGQGQHEDGPPGGSGGGGGGGGGDRGGGGGAGERPSHGGGGGGSNQGGEGGSTQPGGGSANGGRSGGGASGGGGSAPRVASCTGVQEVCVSDRSGGGEASDCARPARGSKKKRGSHGTGGVSLPPGALCSCSVSRTSLETVHEGGEVTEALAQDNWQTLYDHVQEQAECSEITDINMNPTAAIFERADPSSMDCDKSGPVIDAASHDDISYGNIGIANSSPSNRIKLQTSLTDIMETESCGRPAGDDISVCSASDAAPSKEAQSSTIVTDMSAPSRQEPSCPTENAGSKGGVPSGGRRTSTKAKESLGSPNIGKRRERSSSVTVCVTEDGYREDAEGAVATDANANRKLGSDAGQDRRRQLLVRNGALSSSCAGWRAVAPLPASHLRRCSSESSLLSGDCCLLLRGGGLTGAGTTTAAVAAGARLSLAAELRESLKRGLALGGRSAVGGGRRPVRGGGLSRRAQPRHLLSGRLTRPRRPYARGPCCSDRVTGRAWVESHSGLCGYRGLKGKGTRFI</sequence>